<organism evidence="1">
    <name type="scientific">marine sediment metagenome</name>
    <dbReference type="NCBI Taxonomy" id="412755"/>
    <lineage>
        <taxon>unclassified sequences</taxon>
        <taxon>metagenomes</taxon>
        <taxon>ecological metagenomes</taxon>
    </lineage>
</organism>
<gene>
    <name evidence="1" type="ORF">S06H3_25442</name>
</gene>
<accession>X1LQ80</accession>
<feature type="non-terminal residue" evidence="1">
    <location>
        <position position="1"/>
    </location>
</feature>
<evidence type="ECO:0000313" key="1">
    <source>
        <dbReference type="EMBL" id="GAI21502.1"/>
    </source>
</evidence>
<reference evidence="1" key="1">
    <citation type="journal article" date="2014" name="Front. Microbiol.">
        <title>High frequency of phylogenetically diverse reductive dehalogenase-homologous genes in deep subseafloor sedimentary metagenomes.</title>
        <authorList>
            <person name="Kawai M."/>
            <person name="Futagami T."/>
            <person name="Toyoda A."/>
            <person name="Takaki Y."/>
            <person name="Nishi S."/>
            <person name="Hori S."/>
            <person name="Arai W."/>
            <person name="Tsubouchi T."/>
            <person name="Morono Y."/>
            <person name="Uchiyama I."/>
            <person name="Ito T."/>
            <person name="Fujiyama A."/>
            <person name="Inagaki F."/>
            <person name="Takami H."/>
        </authorList>
    </citation>
    <scope>NUCLEOTIDE SEQUENCE</scope>
    <source>
        <strain evidence="1">Expedition CK06-06</strain>
    </source>
</reference>
<comment type="caution">
    <text evidence="1">The sequence shown here is derived from an EMBL/GenBank/DDBJ whole genome shotgun (WGS) entry which is preliminary data.</text>
</comment>
<dbReference type="EMBL" id="BARV01014644">
    <property type="protein sequence ID" value="GAI21502.1"/>
    <property type="molecule type" value="Genomic_DNA"/>
</dbReference>
<proteinExistence type="predicted"/>
<dbReference type="AlphaFoldDB" id="X1LQ80"/>
<sequence>FLGQQYQVMEVSGKNAKKYDKEPALDNLRRLQERYE</sequence>
<name>X1LQ80_9ZZZZ</name>
<protein>
    <submittedName>
        <fullName evidence="1">Uncharacterized protein</fullName>
    </submittedName>
</protein>